<reference evidence="3" key="5">
    <citation type="submission" date="2015-06" db="UniProtKB">
        <authorList>
            <consortium name="EnsemblFungi"/>
        </authorList>
    </citation>
    <scope>IDENTIFICATION</scope>
    <source>
        <strain evidence="3">ATCC 64411</strain>
    </source>
</reference>
<dbReference type="PANTHER" id="PTHR40462">
    <property type="entry name" value="CHROMOSOME 1, WHOLE GENOME SHOTGUN SEQUENCE"/>
    <property type="match status" value="1"/>
</dbReference>
<gene>
    <name evidence="2" type="ORF">MAPG_06178</name>
</gene>
<accession>A0A0C4E1C0</accession>
<feature type="compositionally biased region" description="Basic and acidic residues" evidence="1">
    <location>
        <begin position="73"/>
        <end position="84"/>
    </location>
</feature>
<evidence type="ECO:0000313" key="4">
    <source>
        <dbReference type="Proteomes" id="UP000011715"/>
    </source>
</evidence>
<dbReference type="VEuPathDB" id="FungiDB:MAPG_06178"/>
<dbReference type="PANTHER" id="PTHR40462:SF1">
    <property type="entry name" value="EXPRESSED PROTEIN"/>
    <property type="match status" value="1"/>
</dbReference>
<organism evidence="3 4">
    <name type="scientific">Magnaporthiopsis poae (strain ATCC 64411 / 73-15)</name>
    <name type="common">Kentucky bluegrass fungus</name>
    <name type="synonym">Magnaporthe poae</name>
    <dbReference type="NCBI Taxonomy" id="644358"/>
    <lineage>
        <taxon>Eukaryota</taxon>
        <taxon>Fungi</taxon>
        <taxon>Dikarya</taxon>
        <taxon>Ascomycota</taxon>
        <taxon>Pezizomycotina</taxon>
        <taxon>Sordariomycetes</taxon>
        <taxon>Sordariomycetidae</taxon>
        <taxon>Magnaporthales</taxon>
        <taxon>Magnaporthaceae</taxon>
        <taxon>Magnaporthiopsis</taxon>
    </lineage>
</organism>
<feature type="compositionally biased region" description="Basic and acidic residues" evidence="1">
    <location>
        <begin position="8"/>
        <end position="23"/>
    </location>
</feature>
<dbReference type="AlphaFoldDB" id="A0A0C4E1C0"/>
<evidence type="ECO:0000256" key="1">
    <source>
        <dbReference type="SAM" id="MobiDB-lite"/>
    </source>
</evidence>
<dbReference type="eggNOG" id="ENOG502S9RM">
    <property type="taxonomic scope" value="Eukaryota"/>
</dbReference>
<evidence type="ECO:0000313" key="3">
    <source>
        <dbReference type="EnsemblFungi" id="MAPG_06178T0"/>
    </source>
</evidence>
<keyword evidence="4" id="KW-1185">Reference proteome</keyword>
<reference evidence="4" key="1">
    <citation type="submission" date="2010-05" db="EMBL/GenBank/DDBJ databases">
        <title>The genome sequence of Magnaporthe poae strain ATCC 64411.</title>
        <authorList>
            <person name="Ma L.-J."/>
            <person name="Dead R."/>
            <person name="Young S."/>
            <person name="Zeng Q."/>
            <person name="Koehrsen M."/>
            <person name="Alvarado L."/>
            <person name="Berlin A."/>
            <person name="Chapman S.B."/>
            <person name="Chen Z."/>
            <person name="Freedman E."/>
            <person name="Gellesch M."/>
            <person name="Goldberg J."/>
            <person name="Griggs A."/>
            <person name="Gujja S."/>
            <person name="Heilman E.R."/>
            <person name="Heiman D."/>
            <person name="Hepburn T."/>
            <person name="Howarth C."/>
            <person name="Jen D."/>
            <person name="Larson L."/>
            <person name="Mehta T."/>
            <person name="Neiman D."/>
            <person name="Pearson M."/>
            <person name="Roberts A."/>
            <person name="Saif S."/>
            <person name="Shea T."/>
            <person name="Shenoy N."/>
            <person name="Sisk P."/>
            <person name="Stolte C."/>
            <person name="Sykes S."/>
            <person name="Walk T."/>
            <person name="White J."/>
            <person name="Yandava C."/>
            <person name="Haas B."/>
            <person name="Nusbaum C."/>
            <person name="Birren B."/>
        </authorList>
    </citation>
    <scope>NUCLEOTIDE SEQUENCE [LARGE SCALE GENOMIC DNA]</scope>
    <source>
        <strain evidence="4">ATCC 64411 / 73-15</strain>
    </source>
</reference>
<name>A0A0C4E1C0_MAGP6</name>
<reference evidence="3" key="4">
    <citation type="journal article" date="2015" name="G3 (Bethesda)">
        <title>Genome sequences of three phytopathogenic species of the Magnaporthaceae family of fungi.</title>
        <authorList>
            <person name="Okagaki L.H."/>
            <person name="Nunes C.C."/>
            <person name="Sailsbery J."/>
            <person name="Clay B."/>
            <person name="Brown D."/>
            <person name="John T."/>
            <person name="Oh Y."/>
            <person name="Young N."/>
            <person name="Fitzgerald M."/>
            <person name="Haas B.J."/>
            <person name="Zeng Q."/>
            <person name="Young S."/>
            <person name="Adiconis X."/>
            <person name="Fan L."/>
            <person name="Levin J.Z."/>
            <person name="Mitchell T.K."/>
            <person name="Okubara P.A."/>
            <person name="Farman M.L."/>
            <person name="Kohn L.M."/>
            <person name="Birren B."/>
            <person name="Ma L.-J."/>
            <person name="Dean R.A."/>
        </authorList>
    </citation>
    <scope>NUCLEOTIDE SEQUENCE</scope>
    <source>
        <strain evidence="3">ATCC 64411 / 73-15</strain>
    </source>
</reference>
<dbReference type="OrthoDB" id="3050608at2759"/>
<dbReference type="EMBL" id="GL876970">
    <property type="protein sequence ID" value="KLU87175.1"/>
    <property type="molecule type" value="Genomic_DNA"/>
</dbReference>
<protein>
    <recommendedName>
        <fullName evidence="5">DNA damage-responsive protein 48</fullName>
    </recommendedName>
</protein>
<reference evidence="2" key="3">
    <citation type="submission" date="2011-03" db="EMBL/GenBank/DDBJ databases">
        <title>Annotation of Magnaporthe poae ATCC 64411.</title>
        <authorList>
            <person name="Ma L.-J."/>
            <person name="Dead R."/>
            <person name="Young S.K."/>
            <person name="Zeng Q."/>
            <person name="Gargeya S."/>
            <person name="Fitzgerald M."/>
            <person name="Haas B."/>
            <person name="Abouelleil A."/>
            <person name="Alvarado L."/>
            <person name="Arachchi H.M."/>
            <person name="Berlin A."/>
            <person name="Brown A."/>
            <person name="Chapman S.B."/>
            <person name="Chen Z."/>
            <person name="Dunbar C."/>
            <person name="Freedman E."/>
            <person name="Gearin G."/>
            <person name="Gellesch M."/>
            <person name="Goldberg J."/>
            <person name="Griggs A."/>
            <person name="Gujja S."/>
            <person name="Heiman D."/>
            <person name="Howarth C."/>
            <person name="Larson L."/>
            <person name="Lui A."/>
            <person name="MacDonald P.J.P."/>
            <person name="Mehta T."/>
            <person name="Montmayeur A."/>
            <person name="Murphy C."/>
            <person name="Neiman D."/>
            <person name="Pearson M."/>
            <person name="Priest M."/>
            <person name="Roberts A."/>
            <person name="Saif S."/>
            <person name="Shea T."/>
            <person name="Shenoy N."/>
            <person name="Sisk P."/>
            <person name="Stolte C."/>
            <person name="Sykes S."/>
            <person name="Yandava C."/>
            <person name="Wortman J."/>
            <person name="Nusbaum C."/>
            <person name="Birren B."/>
        </authorList>
    </citation>
    <scope>NUCLEOTIDE SEQUENCE</scope>
    <source>
        <strain evidence="2">ATCC 64411</strain>
    </source>
</reference>
<evidence type="ECO:0000313" key="2">
    <source>
        <dbReference type="EMBL" id="KLU87175.1"/>
    </source>
</evidence>
<feature type="region of interest" description="Disordered" evidence="1">
    <location>
        <begin position="1"/>
        <end position="84"/>
    </location>
</feature>
<evidence type="ECO:0008006" key="5">
    <source>
        <dbReference type="Google" id="ProtNLM"/>
    </source>
</evidence>
<dbReference type="OMA" id="NNAQGGH"/>
<dbReference type="EnsemblFungi" id="MAPG_06178T0">
    <property type="protein sequence ID" value="MAPG_06178T0"/>
    <property type="gene ID" value="MAPG_06178"/>
</dbReference>
<sequence length="133" mass="14409">MDFIKNLGGEDSKQSQQKPHAEQPAKPAEQQGGGFMDKLGSLAGGQKESQPQKEESSGGFMDKINSMAGGGKSSEKNEDALDKGVDWVQEHVLGQGAQNNESAFEQAKDEQISDFIRKQYKSTTGSDFPVQDK</sequence>
<proteinExistence type="predicted"/>
<reference evidence="2" key="2">
    <citation type="submission" date="2010-05" db="EMBL/GenBank/DDBJ databases">
        <title>The Genome Sequence of Magnaporthe poae strain ATCC 64411.</title>
        <authorList>
            <consortium name="The Broad Institute Genome Sequencing Platform"/>
            <consortium name="Broad Institute Genome Sequencing Center for Infectious Disease"/>
            <person name="Ma L.-J."/>
            <person name="Dead R."/>
            <person name="Young S."/>
            <person name="Zeng Q."/>
            <person name="Koehrsen M."/>
            <person name="Alvarado L."/>
            <person name="Berlin A."/>
            <person name="Chapman S.B."/>
            <person name="Chen Z."/>
            <person name="Freedman E."/>
            <person name="Gellesch M."/>
            <person name="Goldberg J."/>
            <person name="Griggs A."/>
            <person name="Gujja S."/>
            <person name="Heilman E.R."/>
            <person name="Heiman D."/>
            <person name="Hepburn T."/>
            <person name="Howarth C."/>
            <person name="Jen D."/>
            <person name="Larson L."/>
            <person name="Mehta T."/>
            <person name="Neiman D."/>
            <person name="Pearson M."/>
            <person name="Roberts A."/>
            <person name="Saif S."/>
            <person name="Shea T."/>
            <person name="Shenoy N."/>
            <person name="Sisk P."/>
            <person name="Stolte C."/>
            <person name="Sykes S."/>
            <person name="Walk T."/>
            <person name="White J."/>
            <person name="Yandava C."/>
            <person name="Haas B."/>
            <person name="Nusbaum C."/>
            <person name="Birren B."/>
        </authorList>
    </citation>
    <scope>NUCLEOTIDE SEQUENCE</scope>
    <source>
        <strain evidence="2">ATCC 64411</strain>
    </source>
</reference>
<dbReference type="EMBL" id="ADBL01001487">
    <property type="status" value="NOT_ANNOTATED_CDS"/>
    <property type="molecule type" value="Genomic_DNA"/>
</dbReference>
<dbReference type="Proteomes" id="UP000011715">
    <property type="component" value="Unassembled WGS sequence"/>
</dbReference>